<sequence length="255" mass="26832">MKKATISLLILTIGMIRVSAQIGINTPNPQAPFHIDGNKDNPVTGVPAITQQANDVVITAQGRLGVGTTAPTNQLEVNSGTAEVSGITITQLPSATALATDANGAIISANNETVGVSVTKQRLTVPSSTVILNSGSGRYSFRYAGYNATTLLNGTWQIRINDGAARQFMVWDVEFNDTSGGTGVSAVVYRQRTVPTFTPGTWASLDGNQAGGSTEYTTYHIYDSSTGTIVRFTCTLSNMGTTTAGIREAMIAEEF</sequence>
<dbReference type="OrthoDB" id="1252453at2"/>
<keyword evidence="1" id="KW-0732">Signal</keyword>
<dbReference type="AlphaFoldDB" id="J2K8S9"/>
<organism evidence="2 3">
    <name type="scientific">Chryseobacterium populi</name>
    <dbReference type="NCBI Taxonomy" id="1144316"/>
    <lineage>
        <taxon>Bacteria</taxon>
        <taxon>Pseudomonadati</taxon>
        <taxon>Bacteroidota</taxon>
        <taxon>Flavobacteriia</taxon>
        <taxon>Flavobacteriales</taxon>
        <taxon>Weeksellaceae</taxon>
        <taxon>Chryseobacterium group</taxon>
        <taxon>Chryseobacterium</taxon>
    </lineage>
</organism>
<comment type="caution">
    <text evidence="2">The sequence shown here is derived from an EMBL/GenBank/DDBJ whole genome shotgun (WGS) entry which is preliminary data.</text>
</comment>
<gene>
    <name evidence="2" type="ORF">PMI13_03196</name>
</gene>
<feature type="chain" id="PRO_5003750427" evidence="1">
    <location>
        <begin position="21"/>
        <end position="255"/>
    </location>
</feature>
<feature type="signal peptide" evidence="1">
    <location>
        <begin position="1"/>
        <end position="20"/>
    </location>
</feature>
<dbReference type="EMBL" id="AKJY01000067">
    <property type="protein sequence ID" value="EJL69623.1"/>
    <property type="molecule type" value="Genomic_DNA"/>
</dbReference>
<keyword evidence="3" id="KW-1185">Reference proteome</keyword>
<protein>
    <submittedName>
        <fullName evidence="2">Uncharacterized protein</fullName>
    </submittedName>
</protein>
<dbReference type="RefSeq" id="WP_007845400.1">
    <property type="nucleotide sequence ID" value="NZ_AKJY01000067.1"/>
</dbReference>
<accession>J2K8S9</accession>
<name>J2K8S9_9FLAO</name>
<dbReference type="PATRIC" id="fig|1144316.3.peg.3215"/>
<reference evidence="2 3" key="1">
    <citation type="journal article" date="2012" name="J. Bacteriol.">
        <title>Twenty-one genome sequences from Pseudomonas species and 19 genome sequences from diverse bacteria isolated from the rhizosphere and endosphere of Populus deltoides.</title>
        <authorList>
            <person name="Brown S.D."/>
            <person name="Utturkar S.M."/>
            <person name="Klingeman D.M."/>
            <person name="Johnson C.M."/>
            <person name="Martin S.L."/>
            <person name="Land M.L."/>
            <person name="Lu T.Y."/>
            <person name="Schadt C.W."/>
            <person name="Doktycz M.J."/>
            <person name="Pelletier D.A."/>
        </authorList>
    </citation>
    <scope>NUCLEOTIDE SEQUENCE [LARGE SCALE GENOMIC DNA]</scope>
    <source>
        <strain evidence="2 3">CF314</strain>
    </source>
</reference>
<evidence type="ECO:0000256" key="1">
    <source>
        <dbReference type="SAM" id="SignalP"/>
    </source>
</evidence>
<evidence type="ECO:0000313" key="3">
    <source>
        <dbReference type="Proteomes" id="UP000007509"/>
    </source>
</evidence>
<proteinExistence type="predicted"/>
<dbReference type="Proteomes" id="UP000007509">
    <property type="component" value="Unassembled WGS sequence"/>
</dbReference>
<evidence type="ECO:0000313" key="2">
    <source>
        <dbReference type="EMBL" id="EJL69623.1"/>
    </source>
</evidence>